<dbReference type="InterPro" id="IPR036388">
    <property type="entry name" value="WH-like_DNA-bd_sf"/>
</dbReference>
<dbReference type="Gene3D" id="1.10.10.10">
    <property type="entry name" value="Winged helix-like DNA-binding domain superfamily/Winged helix DNA-binding domain"/>
    <property type="match status" value="1"/>
</dbReference>
<evidence type="ECO:0000256" key="1">
    <source>
        <dbReference type="SAM" id="MobiDB-lite"/>
    </source>
</evidence>
<dbReference type="Pfam" id="PF13749">
    <property type="entry name" value="HATPase_c_4"/>
    <property type="match status" value="1"/>
</dbReference>
<feature type="compositionally biased region" description="Polar residues" evidence="1">
    <location>
        <begin position="442"/>
        <end position="457"/>
    </location>
</feature>
<dbReference type="Gene3D" id="3.30.565.60">
    <property type="match status" value="1"/>
</dbReference>
<feature type="compositionally biased region" description="Basic and acidic residues" evidence="1">
    <location>
        <begin position="426"/>
        <end position="438"/>
    </location>
</feature>
<feature type="region of interest" description="Disordered" evidence="1">
    <location>
        <begin position="426"/>
        <end position="457"/>
    </location>
</feature>
<dbReference type="AlphaFoldDB" id="A0A5J4SCD8"/>
<dbReference type="PANTHER" id="PTHR30595:SF6">
    <property type="entry name" value="SCHLAFEN ALBA-2 DOMAIN-CONTAINING PROTEIN"/>
    <property type="match status" value="1"/>
</dbReference>
<dbReference type="Gene3D" id="3.30.950.30">
    <property type="entry name" value="Schlafen, AAA domain"/>
    <property type="match status" value="1"/>
</dbReference>
<evidence type="ECO:0000313" key="2">
    <source>
        <dbReference type="EMBL" id="KAA6343756.1"/>
    </source>
</evidence>
<dbReference type="PANTHER" id="PTHR30595">
    <property type="entry name" value="GLPR-RELATED TRANSCRIPTIONAL REPRESSOR"/>
    <property type="match status" value="1"/>
</dbReference>
<protein>
    <submittedName>
        <fullName evidence="2">Uncharacterized protein</fullName>
    </submittedName>
</protein>
<accession>A0A5J4SCD8</accession>
<dbReference type="InterPro" id="IPR038461">
    <property type="entry name" value="Schlafen_AlbA_2_dom_sf"/>
</dbReference>
<dbReference type="EMBL" id="SNRY01000252">
    <property type="protein sequence ID" value="KAA6343756.1"/>
    <property type="molecule type" value="Genomic_DNA"/>
</dbReference>
<comment type="caution">
    <text evidence="2">The sequence shown here is derived from an EMBL/GenBank/DDBJ whole genome shotgun (WGS) entry which is preliminary data.</text>
</comment>
<sequence length="560" mass="63602">MSSQCADSFNLTIRPDITVETIDGKNVVLVYVPELSASQKPVYFKNQGLPRGAYRRIDSSDQRCTDDDLFIFYHQEDELDSSIIKDSELEDISEEAVALYRNLRAKVNPYAEELQYETIEMLQSLACLKKGADKYYLTYAGLLVFGKRTSLRRLLPMVRVDYIRVPGNTWIEDPDNRFTTIDMRGSMLEMVQRAFSLVSDDLPKGFVLPEGELQAGSNGLPARVLREALVNSMIHRTFRVNQPIQIIRYGNRIEISNPGFSLKPEEHLGIPGSVTRNPIIATIFHETNLAETKGSGIRTMRALMEKAQMLPPTFESSHELNQFTIRLLLHHFLGEEDIKWLSKFKAFNLNEQQKCALIFIKEVGAIDNPTYRQLNGVEMIKVRTDLHDLKDKAILTQKGKGRAIYYVPGEELIKLLPVVEENEHGNEVSVQAKDDSEHANGVSEQGENGLTTQSGGLTTYLDSLTTQPGDLTAQLPLELQNKLEQLGQRSNSKTEIIDVILELCQWKSLTLNQLSDLMKRKDKKHLKNTYIVPLRKQGKLEYTIPEMSNHPKQAYRTVSK</sequence>
<organism evidence="2">
    <name type="scientific">termite gut metagenome</name>
    <dbReference type="NCBI Taxonomy" id="433724"/>
    <lineage>
        <taxon>unclassified sequences</taxon>
        <taxon>metagenomes</taxon>
        <taxon>organismal metagenomes</taxon>
    </lineage>
</organism>
<proteinExistence type="predicted"/>
<gene>
    <name evidence="2" type="ORF">EZS27_008568</name>
</gene>
<reference evidence="2" key="1">
    <citation type="submission" date="2019-03" db="EMBL/GenBank/DDBJ databases">
        <title>Single cell metagenomics reveals metabolic interactions within the superorganism composed of flagellate Streblomastix strix and complex community of Bacteroidetes bacteria on its surface.</title>
        <authorList>
            <person name="Treitli S.C."/>
            <person name="Kolisko M."/>
            <person name="Husnik F."/>
            <person name="Keeling P."/>
            <person name="Hampl V."/>
        </authorList>
    </citation>
    <scope>NUCLEOTIDE SEQUENCE</scope>
    <source>
        <strain evidence="2">STM</strain>
    </source>
</reference>
<dbReference type="InterPro" id="IPR038475">
    <property type="entry name" value="RecG_C_sf"/>
</dbReference>
<name>A0A5J4SCD8_9ZZZZ</name>